<dbReference type="Gene3D" id="3.30.70.1350">
    <property type="entry name" value="Cation efflux protein, cytoplasmic domain"/>
    <property type="match status" value="1"/>
</dbReference>
<gene>
    <name evidence="10" type="ORF">ADN01_04190</name>
</gene>
<dbReference type="SUPFAM" id="SSF161111">
    <property type="entry name" value="Cation efflux protein transmembrane domain-like"/>
    <property type="match status" value="1"/>
</dbReference>
<dbReference type="Pfam" id="PF16916">
    <property type="entry name" value="ZT_dimer"/>
    <property type="match status" value="1"/>
</dbReference>
<dbReference type="RefSeq" id="WP_062416696.1">
    <property type="nucleotide sequence ID" value="NZ_DF967974.1"/>
</dbReference>
<dbReference type="PANTHER" id="PTHR43840">
    <property type="entry name" value="MITOCHONDRIAL METAL TRANSPORTER 1-RELATED"/>
    <property type="match status" value="1"/>
</dbReference>
<evidence type="ECO:0000259" key="9">
    <source>
        <dbReference type="Pfam" id="PF16916"/>
    </source>
</evidence>
<comment type="subcellular location">
    <subcellularLocation>
        <location evidence="1">Membrane</location>
        <topology evidence="1">Multi-pass membrane protein</topology>
    </subcellularLocation>
</comment>
<dbReference type="InterPro" id="IPR058533">
    <property type="entry name" value="Cation_efflux_TM"/>
</dbReference>
<comment type="similarity">
    <text evidence="2">Belongs to the cation diffusion facilitator (CDF) transporter (TC 2.A.4) family.</text>
</comment>
<dbReference type="GO" id="GO:0005886">
    <property type="term" value="C:plasma membrane"/>
    <property type="evidence" value="ECO:0007669"/>
    <property type="project" value="TreeGrafter"/>
</dbReference>
<feature type="transmembrane region" description="Helical" evidence="7">
    <location>
        <begin position="157"/>
        <end position="176"/>
    </location>
</feature>
<dbReference type="InterPro" id="IPR027470">
    <property type="entry name" value="Cation_efflux_CTD"/>
</dbReference>
<keyword evidence="11" id="KW-1185">Reference proteome</keyword>
<evidence type="ECO:0000313" key="10">
    <source>
        <dbReference type="EMBL" id="KPL87382.1"/>
    </source>
</evidence>
<proteinExistence type="inferred from homology"/>
<dbReference type="GO" id="GO:0015086">
    <property type="term" value="F:cadmium ion transmembrane transporter activity"/>
    <property type="evidence" value="ECO:0007669"/>
    <property type="project" value="TreeGrafter"/>
</dbReference>
<feature type="transmembrane region" description="Helical" evidence="7">
    <location>
        <begin position="12"/>
        <end position="34"/>
    </location>
</feature>
<evidence type="ECO:0000256" key="1">
    <source>
        <dbReference type="ARBA" id="ARBA00004141"/>
    </source>
</evidence>
<accession>A0A0P6Y3Y4</accession>
<dbReference type="Proteomes" id="UP000050501">
    <property type="component" value="Unassembled WGS sequence"/>
</dbReference>
<dbReference type="GO" id="GO:0006882">
    <property type="term" value="P:intracellular zinc ion homeostasis"/>
    <property type="evidence" value="ECO:0007669"/>
    <property type="project" value="TreeGrafter"/>
</dbReference>
<keyword evidence="6 7" id="KW-0472">Membrane</keyword>
<evidence type="ECO:0000256" key="7">
    <source>
        <dbReference type="SAM" id="Phobius"/>
    </source>
</evidence>
<dbReference type="NCBIfam" id="TIGR01297">
    <property type="entry name" value="CDF"/>
    <property type="match status" value="1"/>
</dbReference>
<protein>
    <submittedName>
        <fullName evidence="10">Uncharacterized protein</fullName>
    </submittedName>
</protein>
<dbReference type="InterPro" id="IPR050291">
    <property type="entry name" value="CDF_Transporter"/>
</dbReference>
<keyword evidence="5 7" id="KW-1133">Transmembrane helix</keyword>
<feature type="transmembrane region" description="Helical" evidence="7">
    <location>
        <begin position="114"/>
        <end position="136"/>
    </location>
</feature>
<dbReference type="SUPFAM" id="SSF160240">
    <property type="entry name" value="Cation efflux protein cytoplasmic domain-like"/>
    <property type="match status" value="1"/>
</dbReference>
<name>A0A0P6Y3Y4_9CHLR</name>
<dbReference type="Gene3D" id="1.20.1510.10">
    <property type="entry name" value="Cation efflux protein transmembrane domain"/>
    <property type="match status" value="1"/>
</dbReference>
<dbReference type="AlphaFoldDB" id="A0A0P6Y3Y4"/>
<feature type="transmembrane region" description="Helical" evidence="7">
    <location>
        <begin position="182"/>
        <end position="199"/>
    </location>
</feature>
<feature type="transmembrane region" description="Helical" evidence="7">
    <location>
        <begin position="84"/>
        <end position="102"/>
    </location>
</feature>
<dbReference type="GO" id="GO:0015341">
    <property type="term" value="F:zinc efflux antiporter activity"/>
    <property type="evidence" value="ECO:0007669"/>
    <property type="project" value="TreeGrafter"/>
</dbReference>
<keyword evidence="3" id="KW-0813">Transport</keyword>
<sequence>MSHSPTNNLTRFAWMSIAAAVLTISLKLGAYWLTNSVGLLSDALESLVNLLTAMVALIALRVASRPADEEFGFGYSKVEFFSSGFEGGMILIAAGSIAFTAIPRLFNPQPLEQVGLGLGISVIASLINFGVSRVLAQAGARYGSITLKADASHLMTDVFTTGGVILGVGLVSVTRLDIMDPIIALIVAANILLTGGRLLRQAYYGLMDKALPAESVTKIQNILSRYEKQGMQFHALRTRSAAARGFVSVHILVPGAWTVQRGHQLAEQIEQEIRQELPQVVTFTHVEPLEDPISMADATLDRE</sequence>
<feature type="domain" description="Cation efflux protein cytoplasmic" evidence="9">
    <location>
        <begin position="211"/>
        <end position="288"/>
    </location>
</feature>
<dbReference type="EMBL" id="LGCM01000019">
    <property type="protein sequence ID" value="KPL87382.1"/>
    <property type="molecule type" value="Genomic_DNA"/>
</dbReference>
<keyword evidence="4 7" id="KW-0812">Transmembrane</keyword>
<dbReference type="InterPro" id="IPR027469">
    <property type="entry name" value="Cation_efflux_TMD_sf"/>
</dbReference>
<organism evidence="10 11">
    <name type="scientific">Levilinea saccharolytica</name>
    <dbReference type="NCBI Taxonomy" id="229921"/>
    <lineage>
        <taxon>Bacteria</taxon>
        <taxon>Bacillati</taxon>
        <taxon>Chloroflexota</taxon>
        <taxon>Anaerolineae</taxon>
        <taxon>Anaerolineales</taxon>
        <taxon>Anaerolineaceae</taxon>
        <taxon>Levilinea</taxon>
    </lineage>
</organism>
<reference evidence="10 11" key="1">
    <citation type="submission" date="2015-07" db="EMBL/GenBank/DDBJ databases">
        <title>Genome sequence of Levilinea saccharolytica DSM 16555.</title>
        <authorList>
            <person name="Hemp J."/>
            <person name="Ward L.M."/>
            <person name="Pace L.A."/>
            <person name="Fischer W.W."/>
        </authorList>
    </citation>
    <scope>NUCLEOTIDE SEQUENCE [LARGE SCALE GENOMIC DNA]</scope>
    <source>
        <strain evidence="10 11">KIBI-1</strain>
    </source>
</reference>
<dbReference type="PANTHER" id="PTHR43840:SF15">
    <property type="entry name" value="MITOCHONDRIAL METAL TRANSPORTER 1-RELATED"/>
    <property type="match status" value="1"/>
</dbReference>
<evidence type="ECO:0000256" key="5">
    <source>
        <dbReference type="ARBA" id="ARBA00022989"/>
    </source>
</evidence>
<dbReference type="InterPro" id="IPR036837">
    <property type="entry name" value="Cation_efflux_CTD_sf"/>
</dbReference>
<evidence type="ECO:0000256" key="6">
    <source>
        <dbReference type="ARBA" id="ARBA00023136"/>
    </source>
</evidence>
<dbReference type="STRING" id="229921.ADN01_04190"/>
<dbReference type="Pfam" id="PF01545">
    <property type="entry name" value="Cation_efflux"/>
    <property type="match status" value="1"/>
</dbReference>
<feature type="domain" description="Cation efflux protein transmembrane" evidence="8">
    <location>
        <begin position="14"/>
        <end position="207"/>
    </location>
</feature>
<evidence type="ECO:0000259" key="8">
    <source>
        <dbReference type="Pfam" id="PF01545"/>
    </source>
</evidence>
<dbReference type="GO" id="GO:0015093">
    <property type="term" value="F:ferrous iron transmembrane transporter activity"/>
    <property type="evidence" value="ECO:0007669"/>
    <property type="project" value="TreeGrafter"/>
</dbReference>
<evidence type="ECO:0000256" key="4">
    <source>
        <dbReference type="ARBA" id="ARBA00022692"/>
    </source>
</evidence>
<evidence type="ECO:0000256" key="3">
    <source>
        <dbReference type="ARBA" id="ARBA00022448"/>
    </source>
</evidence>
<evidence type="ECO:0000313" key="11">
    <source>
        <dbReference type="Proteomes" id="UP000050501"/>
    </source>
</evidence>
<evidence type="ECO:0000256" key="2">
    <source>
        <dbReference type="ARBA" id="ARBA00008114"/>
    </source>
</evidence>
<comment type="caution">
    <text evidence="10">The sequence shown here is derived from an EMBL/GenBank/DDBJ whole genome shotgun (WGS) entry which is preliminary data.</text>
</comment>
<dbReference type="PATRIC" id="fig|229921.5.peg.3188"/>
<dbReference type="OrthoDB" id="9806522at2"/>
<dbReference type="InterPro" id="IPR002524">
    <property type="entry name" value="Cation_efflux"/>
</dbReference>